<dbReference type="InterPro" id="IPR003802">
    <property type="entry name" value="Sporulation_regulator_WhiA"/>
</dbReference>
<dbReference type="PANTHER" id="PTHR37307">
    <property type="entry name" value="CELL DIVISION PROTEIN WHIA-RELATED"/>
    <property type="match status" value="1"/>
</dbReference>
<evidence type="ECO:0000256" key="2">
    <source>
        <dbReference type="ARBA" id="ARBA00023125"/>
    </source>
</evidence>
<sequence>MQGECREKAHKSRLSDGFCPSHSLSQLTAAMRSLTRRLAGLLMHKWEVGGWALALLTDVKTELASIDSDTPAAKIAQAAAMMRFGGGLRPVNNQAIIHAQFDSLEAVEWLRNVITRYFGREAKVSRVLRETPNGRVQRYDLIVDHGATALALQTGLLDRRMRIVNGLPAEVISGNIAQIKAAWRGAFLARGTISDPGHTSYLEIVCPTGDAAKALQGTARRLGITAQTRRLRSSERVTLRDSDSIERMLNLMGAPQSAREWTGKRTEGETRGKANRLANFDDANMRRSAKAAAEATQKVSHAFEVLGDDIPENLRAAGQLRLDHTDASLEELGRLADPPITKDAIAGRIRRLLQLAAKTEKARGIQSAGSLS</sequence>
<comment type="function">
    <text evidence="4">Involved in cell division and chromosome segregation.</text>
</comment>
<evidence type="ECO:0000313" key="8">
    <source>
        <dbReference type="EMBL" id="KFF30948.1"/>
    </source>
</evidence>
<feature type="domain" description="WhiA LAGLIDADG-like" evidence="7">
    <location>
        <begin position="180"/>
        <end position="271"/>
    </location>
</feature>
<dbReference type="Proteomes" id="UP000028730">
    <property type="component" value="Unassembled WGS sequence"/>
</dbReference>
<keyword evidence="3 4" id="KW-0131">Cell cycle</keyword>
<proteinExistence type="inferred from homology"/>
<comment type="caution">
    <text evidence="8">The sequence shown here is derived from an EMBL/GenBank/DDBJ whole genome shotgun (WGS) entry which is preliminary data.</text>
</comment>
<comment type="similarity">
    <text evidence="4">Belongs to the WhiA family.</text>
</comment>
<dbReference type="GO" id="GO:0043937">
    <property type="term" value="P:regulation of sporulation"/>
    <property type="evidence" value="ECO:0007669"/>
    <property type="project" value="InterPro"/>
</dbReference>
<dbReference type="InterPro" id="IPR018478">
    <property type="entry name" value="Sporu_reg_WhiA_N_dom"/>
</dbReference>
<organism evidence="8 9">
    <name type="scientific">Bifidobacterium bombi DSM 19703</name>
    <dbReference type="NCBI Taxonomy" id="1341695"/>
    <lineage>
        <taxon>Bacteria</taxon>
        <taxon>Bacillati</taxon>
        <taxon>Actinomycetota</taxon>
        <taxon>Actinomycetes</taxon>
        <taxon>Bifidobacteriales</taxon>
        <taxon>Bifidobacteriaceae</taxon>
        <taxon>Bifidobacterium</taxon>
    </lineage>
</organism>
<name>A0A080N214_9BIFI</name>
<feature type="domain" description="Sporulation transcription regulator WhiA N-terminal" evidence="6">
    <location>
        <begin position="73"/>
        <end position="157"/>
    </location>
</feature>
<dbReference type="Gene3D" id="3.10.28.10">
    <property type="entry name" value="Homing endonucleases"/>
    <property type="match status" value="1"/>
</dbReference>
<evidence type="ECO:0000313" key="9">
    <source>
        <dbReference type="Proteomes" id="UP000028730"/>
    </source>
</evidence>
<dbReference type="GO" id="GO:0003677">
    <property type="term" value="F:DNA binding"/>
    <property type="evidence" value="ECO:0007669"/>
    <property type="project" value="UniProtKB-UniRule"/>
</dbReference>
<evidence type="ECO:0000256" key="1">
    <source>
        <dbReference type="ARBA" id="ARBA00022618"/>
    </source>
</evidence>
<dbReference type="InterPro" id="IPR027434">
    <property type="entry name" value="Homing_endonucl"/>
</dbReference>
<protein>
    <recommendedName>
        <fullName evidence="4">Probable cell division protein WhiA</fullName>
    </recommendedName>
</protein>
<dbReference type="Pfam" id="PF10298">
    <property type="entry name" value="WhiA_N"/>
    <property type="match status" value="1"/>
</dbReference>
<dbReference type="Pfam" id="PF02650">
    <property type="entry name" value="HTH_WhiA"/>
    <property type="match status" value="1"/>
</dbReference>
<dbReference type="STRING" id="1341695.BBOMB_0273"/>
<dbReference type="PANTHER" id="PTHR37307:SF1">
    <property type="entry name" value="CELL DIVISION PROTEIN WHIA-RELATED"/>
    <property type="match status" value="1"/>
</dbReference>
<gene>
    <name evidence="4" type="primary">whiA</name>
    <name evidence="8" type="ORF">BBOMB_0273</name>
</gene>
<dbReference type="EMBL" id="ATLK01000001">
    <property type="protein sequence ID" value="KFF30948.1"/>
    <property type="molecule type" value="Genomic_DNA"/>
</dbReference>
<dbReference type="InterPro" id="IPR039518">
    <property type="entry name" value="WhiA_LAGLIDADG_dom"/>
</dbReference>
<dbReference type="NCBIfam" id="TIGR00647">
    <property type="entry name" value="DNA_bind_WhiA"/>
    <property type="match status" value="1"/>
</dbReference>
<evidence type="ECO:0000259" key="6">
    <source>
        <dbReference type="Pfam" id="PF10298"/>
    </source>
</evidence>
<evidence type="ECO:0000259" key="5">
    <source>
        <dbReference type="Pfam" id="PF02650"/>
    </source>
</evidence>
<dbReference type="AlphaFoldDB" id="A0A080N214"/>
<evidence type="ECO:0000256" key="4">
    <source>
        <dbReference type="HAMAP-Rule" id="MF_01420"/>
    </source>
</evidence>
<dbReference type="Pfam" id="PF14527">
    <property type="entry name" value="LAGLIDADG_WhiA"/>
    <property type="match status" value="1"/>
</dbReference>
<keyword evidence="1 4" id="KW-0132">Cell division</keyword>
<dbReference type="HAMAP" id="MF_01420">
    <property type="entry name" value="HTH_type_WhiA"/>
    <property type="match status" value="1"/>
</dbReference>
<keyword evidence="2 4" id="KW-0238">DNA-binding</keyword>
<accession>A0A080N214</accession>
<dbReference type="eggNOG" id="COG1481">
    <property type="taxonomic scope" value="Bacteria"/>
</dbReference>
<keyword evidence="9" id="KW-1185">Reference proteome</keyword>
<reference evidence="8 9" key="1">
    <citation type="journal article" date="2014" name="Appl. Environ. Microbiol.">
        <title>Genomic encyclopedia of type strains of the genus Bifidobacterium.</title>
        <authorList>
            <person name="Milani C."/>
            <person name="Lugli G.A."/>
            <person name="Duranti S."/>
            <person name="Turroni F."/>
            <person name="Bottacini F."/>
            <person name="Mangifesta M."/>
            <person name="Sanchez B."/>
            <person name="Viappiani A."/>
            <person name="Mancabelli L."/>
            <person name="Taminiau B."/>
            <person name="Delcenserie V."/>
            <person name="Barrangou R."/>
            <person name="Margolles A."/>
            <person name="van Sinderen D."/>
            <person name="Ventura M."/>
        </authorList>
    </citation>
    <scope>NUCLEOTIDE SEQUENCE [LARGE SCALE GENOMIC DNA]</scope>
    <source>
        <strain evidence="8 9">DSM 19703</strain>
    </source>
</reference>
<dbReference type="GO" id="GO:0051301">
    <property type="term" value="P:cell division"/>
    <property type="evidence" value="ECO:0007669"/>
    <property type="project" value="UniProtKB-UniRule"/>
</dbReference>
<evidence type="ECO:0000256" key="3">
    <source>
        <dbReference type="ARBA" id="ARBA00023306"/>
    </source>
</evidence>
<evidence type="ECO:0000259" key="7">
    <source>
        <dbReference type="Pfam" id="PF14527"/>
    </source>
</evidence>
<dbReference type="InterPro" id="IPR023054">
    <property type="entry name" value="Sporulation_regulator_WhiA_C"/>
</dbReference>
<feature type="domain" description="Sporulation regulator WhiA C-terminal" evidence="5">
    <location>
        <begin position="274"/>
        <end position="356"/>
    </location>
</feature>